<dbReference type="SMART" id="SM00271">
    <property type="entry name" value="DnaJ"/>
    <property type="match status" value="1"/>
</dbReference>
<dbReference type="Pfam" id="PF01556">
    <property type="entry name" value="DnaJ_C"/>
    <property type="match status" value="1"/>
</dbReference>
<dbReference type="GO" id="GO:0051082">
    <property type="term" value="F:unfolded protein binding"/>
    <property type="evidence" value="ECO:0007669"/>
    <property type="project" value="InterPro"/>
</dbReference>
<accession>A0A832A6B3</accession>
<dbReference type="Gene3D" id="1.10.287.110">
    <property type="entry name" value="DnaJ domain"/>
    <property type="match status" value="1"/>
</dbReference>
<feature type="domain" description="J" evidence="1">
    <location>
        <begin position="4"/>
        <end position="69"/>
    </location>
</feature>
<dbReference type="CDD" id="cd06257">
    <property type="entry name" value="DnaJ"/>
    <property type="match status" value="1"/>
</dbReference>
<dbReference type="Gene3D" id="2.60.260.20">
    <property type="entry name" value="Urease metallochaperone UreE, N-terminal domain"/>
    <property type="match status" value="1"/>
</dbReference>
<dbReference type="InterPro" id="IPR036869">
    <property type="entry name" value="J_dom_sf"/>
</dbReference>
<dbReference type="InterPro" id="IPR008971">
    <property type="entry name" value="HSP40/DnaJ_pept-bd"/>
</dbReference>
<dbReference type="PRINTS" id="PR00625">
    <property type="entry name" value="JDOMAIN"/>
</dbReference>
<evidence type="ECO:0000259" key="1">
    <source>
        <dbReference type="PROSITE" id="PS50076"/>
    </source>
</evidence>
<dbReference type="PROSITE" id="PS50076">
    <property type="entry name" value="DNAJ_2"/>
    <property type="match status" value="1"/>
</dbReference>
<proteinExistence type="predicted"/>
<dbReference type="GO" id="GO:0042026">
    <property type="term" value="P:protein refolding"/>
    <property type="evidence" value="ECO:0007669"/>
    <property type="project" value="TreeGrafter"/>
</dbReference>
<dbReference type="Pfam" id="PF00226">
    <property type="entry name" value="DnaJ"/>
    <property type="match status" value="1"/>
</dbReference>
<dbReference type="EMBL" id="DSTK01000020">
    <property type="protein sequence ID" value="HFK97025.1"/>
    <property type="molecule type" value="Genomic_DNA"/>
</dbReference>
<dbReference type="PANTHER" id="PTHR43096">
    <property type="entry name" value="DNAJ HOMOLOG 1, MITOCHONDRIAL-RELATED"/>
    <property type="match status" value="1"/>
</dbReference>
<dbReference type="InterPro" id="IPR001623">
    <property type="entry name" value="DnaJ_domain"/>
</dbReference>
<dbReference type="InterPro" id="IPR018253">
    <property type="entry name" value="DnaJ_domain_CS"/>
</dbReference>
<organism evidence="2">
    <name type="scientific">Desulfacinum infernum</name>
    <dbReference type="NCBI Taxonomy" id="35837"/>
    <lineage>
        <taxon>Bacteria</taxon>
        <taxon>Pseudomonadati</taxon>
        <taxon>Thermodesulfobacteriota</taxon>
        <taxon>Syntrophobacteria</taxon>
        <taxon>Syntrophobacterales</taxon>
        <taxon>Syntrophobacteraceae</taxon>
        <taxon>Desulfacinum</taxon>
    </lineage>
</organism>
<protein>
    <submittedName>
        <fullName evidence="2">J domain-containing protein</fullName>
    </submittedName>
</protein>
<dbReference type="InterPro" id="IPR002939">
    <property type="entry name" value="DnaJ_C"/>
</dbReference>
<dbReference type="GO" id="GO:0005737">
    <property type="term" value="C:cytoplasm"/>
    <property type="evidence" value="ECO:0007669"/>
    <property type="project" value="TreeGrafter"/>
</dbReference>
<reference evidence="2" key="1">
    <citation type="journal article" date="2020" name="mSystems">
        <title>Genome- and Community-Level Interaction Insights into Carbon Utilization and Element Cycling Functions of Hydrothermarchaeota in Hydrothermal Sediment.</title>
        <authorList>
            <person name="Zhou Z."/>
            <person name="Liu Y."/>
            <person name="Xu W."/>
            <person name="Pan J."/>
            <person name="Luo Z.H."/>
            <person name="Li M."/>
        </authorList>
    </citation>
    <scope>NUCLEOTIDE SEQUENCE [LARGE SCALE GENOMIC DNA]</scope>
    <source>
        <strain evidence="2">SpSt-456</strain>
    </source>
</reference>
<sequence length="214" mass="23608">MECCYYTILGVSTKASQEEIKGAFRRQALRWHPDVNPGCSGVAEKFRLIRDAYEVLSNPEKRKLYDLQRGYGDGTNGSRAYFFQWSWGMGDAVSEVLHDILGGAPRHEAFQPRVDLRFDLQIPKHKAVLGTREKISYERCVFCPDCAGNGRAATAEGCPRCSGTGEIVERCTVTVAIPAGCVHEMRVRLPGAGDRPRPGLPPGDVVVVCHVIDV</sequence>
<dbReference type="PROSITE" id="PS00636">
    <property type="entry name" value="DNAJ_1"/>
    <property type="match status" value="1"/>
</dbReference>
<comment type="caution">
    <text evidence="2">The sequence shown here is derived from an EMBL/GenBank/DDBJ whole genome shotgun (WGS) entry which is preliminary data.</text>
</comment>
<dbReference type="SUPFAM" id="SSF49493">
    <property type="entry name" value="HSP40/DnaJ peptide-binding domain"/>
    <property type="match status" value="1"/>
</dbReference>
<dbReference type="SUPFAM" id="SSF46565">
    <property type="entry name" value="Chaperone J-domain"/>
    <property type="match status" value="1"/>
</dbReference>
<dbReference type="AlphaFoldDB" id="A0A832A6B3"/>
<evidence type="ECO:0000313" key="2">
    <source>
        <dbReference type="EMBL" id="HFK97025.1"/>
    </source>
</evidence>
<dbReference type="PANTHER" id="PTHR43096:SF10">
    <property type="entry name" value="CHAPERONE PROTEIN DNAJ A6, CHLOROPLASTIC"/>
    <property type="match status" value="1"/>
</dbReference>
<gene>
    <name evidence="2" type="ORF">ENS06_06825</name>
</gene>
<name>A0A832A6B3_9BACT</name>